<proteinExistence type="predicted"/>
<reference evidence="1 2" key="2">
    <citation type="journal article" date="2022" name="Mol. Ecol. Resour.">
        <title>The genomes of chicory, endive, great burdock and yacon provide insights into Asteraceae paleo-polyploidization history and plant inulin production.</title>
        <authorList>
            <person name="Fan W."/>
            <person name="Wang S."/>
            <person name="Wang H."/>
            <person name="Wang A."/>
            <person name="Jiang F."/>
            <person name="Liu H."/>
            <person name="Zhao H."/>
            <person name="Xu D."/>
            <person name="Zhang Y."/>
        </authorList>
    </citation>
    <scope>NUCLEOTIDE SEQUENCE [LARGE SCALE GENOMIC DNA]</scope>
    <source>
        <strain evidence="2">cv. Yunnan</strain>
        <tissue evidence="1">Leaves</tissue>
    </source>
</reference>
<protein>
    <submittedName>
        <fullName evidence="1">Uncharacterized protein</fullName>
    </submittedName>
</protein>
<dbReference type="EMBL" id="CM042036">
    <property type="protein sequence ID" value="KAI3744717.1"/>
    <property type="molecule type" value="Genomic_DNA"/>
</dbReference>
<organism evidence="1 2">
    <name type="scientific">Smallanthus sonchifolius</name>
    <dbReference type="NCBI Taxonomy" id="185202"/>
    <lineage>
        <taxon>Eukaryota</taxon>
        <taxon>Viridiplantae</taxon>
        <taxon>Streptophyta</taxon>
        <taxon>Embryophyta</taxon>
        <taxon>Tracheophyta</taxon>
        <taxon>Spermatophyta</taxon>
        <taxon>Magnoliopsida</taxon>
        <taxon>eudicotyledons</taxon>
        <taxon>Gunneridae</taxon>
        <taxon>Pentapetalae</taxon>
        <taxon>asterids</taxon>
        <taxon>campanulids</taxon>
        <taxon>Asterales</taxon>
        <taxon>Asteraceae</taxon>
        <taxon>Asteroideae</taxon>
        <taxon>Heliantheae alliance</taxon>
        <taxon>Millerieae</taxon>
        <taxon>Smallanthus</taxon>
    </lineage>
</organism>
<evidence type="ECO:0000313" key="2">
    <source>
        <dbReference type="Proteomes" id="UP001056120"/>
    </source>
</evidence>
<evidence type="ECO:0000313" key="1">
    <source>
        <dbReference type="EMBL" id="KAI3744717.1"/>
    </source>
</evidence>
<accession>A0ACB9DEJ7</accession>
<comment type="caution">
    <text evidence="1">The sequence shown here is derived from an EMBL/GenBank/DDBJ whole genome shotgun (WGS) entry which is preliminary data.</text>
</comment>
<keyword evidence="2" id="KW-1185">Reference proteome</keyword>
<name>A0ACB9DEJ7_9ASTR</name>
<reference evidence="2" key="1">
    <citation type="journal article" date="2022" name="Mol. Ecol. Resour.">
        <title>The genomes of chicory, endive, great burdock and yacon provide insights into Asteraceae palaeo-polyploidization history and plant inulin production.</title>
        <authorList>
            <person name="Fan W."/>
            <person name="Wang S."/>
            <person name="Wang H."/>
            <person name="Wang A."/>
            <person name="Jiang F."/>
            <person name="Liu H."/>
            <person name="Zhao H."/>
            <person name="Xu D."/>
            <person name="Zhang Y."/>
        </authorList>
    </citation>
    <scope>NUCLEOTIDE SEQUENCE [LARGE SCALE GENOMIC DNA]</scope>
    <source>
        <strain evidence="2">cv. Yunnan</strain>
    </source>
</reference>
<sequence length="1716" mass="195250">MDLLGPISIRSIGGKSYCLVVTDDYSRFSWIRFLSSKAETTELVQYVILGLENLFNLKVRRIRSDNGSEFKNSKMGLFCLQKGIHHEFSALYVPQQNGVAERKNRMLVETARTMLADSKIPVTFWAEAVNTACHVLNRVLTVKRHNKTCYELLNNRKPNLEYLLPFGNPCTLLKVRDVPTKFSAKAIEGIFVGYVANSTTKRVYNKETRQVEEWFRIDCSNRSLPQMAIGPNWAFDYENLFKSFHLPSDISDEDAAVLYDSCQDAQHNGFLPTAVPNSSIPSTSAPYPNVASCSGPQDSESEEDNAIFQDSSPDPLLSDDPLPSTQAQGEIPTNLDSEIPIPQDYSYQSVSTQVDVFPVEPKNVEMALNDNNWIEAMQEELAQFDKLKVWNLVDLPKGVYPIGTKWVFKCKKDDRGVVVRNKARLVVQGFNQQEGIDYTEVYAPVARLEALRLFLAFASFKGFKVFQLDVKSAFLYGKVKEEVYVCQPPGFEDPLNPNMVFKLDKALYGLHQAPRAWYETLSTHLLANDFVRGKIDSTLFIKKSGGDYLLVQIYVDDIIFGSTNEGLCKDFEGVMKSKFEMSAMGELSFFLCLQVNQKEDGFFIHQSKYVKDILRRFKMEDCTSYDTPIPVNHKLNSDPEGKNVDCRLYRAMIGSLMCLNRFKARYNVRRVYLFQISGKAKRISLNCCEKNLSEIYNRWLPVLRKSTCILAMQKENHSLDFNMRSRIHCCCKLLFTNPVDTTTIERLRFEFHRNPHAFDRTRLKLMARRVEYKHNQVELLDPNMPEAVHFQGIINFLNRSRVHVALSADPYISLVYIQQFWDTVHQDIDVEPHVLRATVNNIEIAISEETIRAALDLGGNAEDPISYPNTLIMAGTDGLKMALQTVMVALTLNKRFNFPLYFYREMVMQINPAEGQGFSMYPRFIQMILNYLIPDLPQHAIRLPLTPMSKHIFTDCTKVKQQNAALIPVNTPLFGHLINADYVAPPNDNWFHPNELAQVQDINVQPQQQQQQPQQPAQQQQIPVPQIQVPVQPQIPIPEQVPIPQAAVDIPIQEPVQEEVVHDPNQDLGMNKDDFVDDAVNSPINEQEGNVVTEAESSSSSSDTISSDDDITDSDESRDFSPGHYERLAAIPLANAGKLIKSQARRPQRKSVRDPPAGSVLGKRSLVDESSDTDSDFNPDPTRQKLMSASIAAAKSPQGVEDANFVASLIITPPRSKDPSPVHTPVPPVISTTSSPSIPQSTAGPSKPSDSDRITFLESQVLSLQTQVNSLVSIDSQRQLRLDAQRELRIPDTCHTESIQRRDDEDNDPAGNIEGNKDKDTSGTNDEEILLLEFFQDSEEEEAEMIECLDDIDDLFNDMEDDMSDNKIEEGEIVEIEIEKDKNSVTYEGCDGLKVPYNFIQEDVVPEFSYDGITDSMDSIEDVTLPDDTAESKMDTDDENLQFNKGVETETTHTESPKINEEPVMYRDTGMTREQWREVVNSWMKVLPKSPAQPAQKEKYVNKEQCVGRIISWFYDGESKIFAIKRSDGVQYLKAMIKYFNTVPRCEINGLASKPLINRSKNGLADVIANLIKKEGSSGKYERLKPQKGKRVKKTDPKTGKVTWRYKYRPVRVIHKIPLKNIPQDFLGNMKWWYVDVNTGEARVEDKDNKVIVCFYDAMNLINFSKKDQRTLRKNEIMYTDEWREQGLQYKRVLEICRRYGVHAGSRLPDNWKSSR</sequence>
<dbReference type="Proteomes" id="UP001056120">
    <property type="component" value="Linkage Group LG19"/>
</dbReference>
<gene>
    <name evidence="1" type="ORF">L1987_57808</name>
</gene>